<reference evidence="6" key="3">
    <citation type="submission" date="2025-09" db="UniProtKB">
        <authorList>
            <consortium name="Ensembl"/>
        </authorList>
    </citation>
    <scope>IDENTIFICATION</scope>
    <source>
        <strain evidence="6">Hereford</strain>
    </source>
</reference>
<keyword evidence="3" id="KW-0812">Transmembrane</keyword>
<proteinExistence type="predicted"/>
<dbReference type="PANTHER" id="PTHR11738:SF192">
    <property type="entry name" value="KILLER CELL IMMUNOGLOBULIN-LIKE RECEPTOR-LIKE PROTEIN KIR3DX1-RELATED"/>
    <property type="match status" value="1"/>
</dbReference>
<dbReference type="SUPFAM" id="SSF48726">
    <property type="entry name" value="Immunoglobulin"/>
    <property type="match status" value="3"/>
</dbReference>
<dbReference type="SMART" id="SM00409">
    <property type="entry name" value="IG"/>
    <property type="match status" value="3"/>
</dbReference>
<evidence type="ECO:0000256" key="2">
    <source>
        <dbReference type="ARBA" id="ARBA00023319"/>
    </source>
</evidence>
<feature type="domain" description="Immunoglobulin" evidence="5">
    <location>
        <begin position="164"/>
        <end position="252"/>
    </location>
</feature>
<dbReference type="VEuPathDB" id="HostDB:ENSBTAG00000022807"/>
<keyword evidence="3" id="KW-0472">Membrane</keyword>
<protein>
    <recommendedName>
        <fullName evidence="8">Ig-like domain-containing protein</fullName>
    </recommendedName>
</protein>
<feature type="domain" description="Immunoglobulin subtype 2" evidence="4">
    <location>
        <begin position="170"/>
        <end position="236"/>
    </location>
</feature>
<dbReference type="Proteomes" id="UP000009136">
    <property type="component" value="Chromosome 18"/>
</dbReference>
<dbReference type="InterPro" id="IPR003598">
    <property type="entry name" value="Ig_sub2"/>
</dbReference>
<evidence type="ECO:0000256" key="3">
    <source>
        <dbReference type="SAM" id="Phobius"/>
    </source>
</evidence>
<dbReference type="OrthoDB" id="9613897at2759"/>
<keyword evidence="1" id="KW-1015">Disulfide bond</keyword>
<reference evidence="6" key="1">
    <citation type="submission" date="2018-03" db="EMBL/GenBank/DDBJ databases">
        <title>ARS-UCD1.2.</title>
        <authorList>
            <person name="Rosen B.D."/>
            <person name="Bickhart D.M."/>
            <person name="Koren S."/>
            <person name="Schnabel R.D."/>
            <person name="Hall R."/>
            <person name="Zimin A."/>
            <person name="Dreischer C."/>
            <person name="Schultheiss S."/>
            <person name="Schroeder S.G."/>
            <person name="Elsik C.G."/>
            <person name="Couldrey C."/>
            <person name="Liu G.E."/>
            <person name="Van Tassell C.P."/>
            <person name="Phillippy A.M."/>
            <person name="Smith T.P.L."/>
            <person name="Medrano J.F."/>
        </authorList>
    </citation>
    <scope>NUCLEOTIDE SEQUENCE [LARGE SCALE GENOMIC DNA]</scope>
    <source>
        <strain evidence="6">Hereford</strain>
    </source>
</reference>
<keyword evidence="7" id="KW-1185">Reference proteome</keyword>
<feature type="transmembrane region" description="Helical" evidence="3">
    <location>
        <begin position="381"/>
        <end position="406"/>
    </location>
</feature>
<organism evidence="6 7">
    <name type="scientific">Bos taurus</name>
    <name type="common">Bovine</name>
    <dbReference type="NCBI Taxonomy" id="9913"/>
    <lineage>
        <taxon>Eukaryota</taxon>
        <taxon>Metazoa</taxon>
        <taxon>Chordata</taxon>
        <taxon>Craniata</taxon>
        <taxon>Vertebrata</taxon>
        <taxon>Euteleostomi</taxon>
        <taxon>Mammalia</taxon>
        <taxon>Eutheria</taxon>
        <taxon>Laurasiatheria</taxon>
        <taxon>Artiodactyla</taxon>
        <taxon>Ruminantia</taxon>
        <taxon>Pecora</taxon>
        <taxon>Bovidae</taxon>
        <taxon>Bovinae</taxon>
        <taxon>Bos</taxon>
    </lineage>
</organism>
<dbReference type="InterPro" id="IPR036179">
    <property type="entry name" value="Ig-like_dom_sf"/>
</dbReference>
<accession>G5E5U0</accession>
<dbReference type="PANTHER" id="PTHR11738">
    <property type="entry name" value="MHC CLASS I NK CELL RECEPTOR"/>
    <property type="match status" value="1"/>
</dbReference>
<feature type="domain" description="Immunoglobulin subtype 2" evidence="4">
    <location>
        <begin position="269"/>
        <end position="336"/>
    </location>
</feature>
<dbReference type="AlphaFoldDB" id="G5E5U0"/>
<keyword evidence="3" id="KW-1133">Transmembrane helix</keyword>
<evidence type="ECO:0000259" key="4">
    <source>
        <dbReference type="SMART" id="SM00408"/>
    </source>
</evidence>
<dbReference type="InterPro" id="IPR003599">
    <property type="entry name" value="Ig_sub"/>
</dbReference>
<reference evidence="6" key="2">
    <citation type="submission" date="2025-08" db="UniProtKB">
        <authorList>
            <consortium name="Ensembl"/>
        </authorList>
    </citation>
    <scope>IDENTIFICATION</scope>
    <source>
        <strain evidence="6">Hereford</strain>
    </source>
</reference>
<dbReference type="Ensembl" id="ENSBTAT00000030961.6">
    <property type="protein sequence ID" value="ENSBTAP00000030926.6"/>
    <property type="gene ID" value="ENSBTAG00000075021.1"/>
</dbReference>
<dbReference type="InterPro" id="IPR013783">
    <property type="entry name" value="Ig-like_fold"/>
</dbReference>
<name>G5E5U0_BOVIN</name>
<feature type="domain" description="Immunoglobulin" evidence="5">
    <location>
        <begin position="263"/>
        <end position="352"/>
    </location>
</feature>
<dbReference type="Gene3D" id="2.60.40.10">
    <property type="entry name" value="Immunoglobulins"/>
    <property type="match status" value="3"/>
</dbReference>
<dbReference type="Pfam" id="PF00047">
    <property type="entry name" value="ig"/>
    <property type="match status" value="3"/>
</dbReference>
<keyword evidence="2" id="KW-0393">Immunoglobulin domain</keyword>
<feature type="domain" description="Immunoglobulin" evidence="5">
    <location>
        <begin position="71"/>
        <end position="153"/>
    </location>
</feature>
<evidence type="ECO:0008006" key="8">
    <source>
        <dbReference type="Google" id="ProtNLM"/>
    </source>
</evidence>
<gene>
    <name evidence="6" type="primary">LOC614781</name>
</gene>
<dbReference type="PaxDb" id="9913-ENSBTAP00000056078"/>
<dbReference type="InterPro" id="IPR013151">
    <property type="entry name" value="Immunoglobulin_dom"/>
</dbReference>
<dbReference type="Bgee" id="ENSBTAG00000022807">
    <property type="expression patterns" value="Expressed in corpus epididymis and 51 other cell types or tissues"/>
</dbReference>
<dbReference type="GeneTree" id="ENSGT01150000286974"/>
<dbReference type="InterPro" id="IPR050412">
    <property type="entry name" value="Ig-like_Receptors_ImmuneReg"/>
</dbReference>
<dbReference type="HOGENOM" id="CLU_021100_2_1_1"/>
<evidence type="ECO:0000259" key="5">
    <source>
        <dbReference type="SMART" id="SM00409"/>
    </source>
</evidence>
<evidence type="ECO:0000313" key="7">
    <source>
        <dbReference type="Proteomes" id="UP000009136"/>
    </source>
</evidence>
<feature type="domain" description="Immunoglobulin subtype 2" evidence="4">
    <location>
        <begin position="77"/>
        <end position="138"/>
    </location>
</feature>
<dbReference type="SMART" id="SM00408">
    <property type="entry name" value="IGc2"/>
    <property type="match status" value="3"/>
</dbReference>
<evidence type="ECO:0000256" key="1">
    <source>
        <dbReference type="ARBA" id="ARBA00023157"/>
    </source>
</evidence>
<sequence length="468" mass="51637">MGFSRQEYWTGLPFASSGDLPYLGTEPALLPCRKFLYRLSYRKSNREALSFLFHVSVFLWCEYDNLSLSAWPSPMVPLGQTVTLQCHFCSPLKRFRLFKTDGTSLPELQGHHFNTFTLGPVTREHAGSYTCSRLSRSLPVFSRSSDPLQIVVTGVFTKPSISAHISPLMRAGENVTLCCHSQLLDKFILHQENSTGHFQRHGEMLTRGHAPADFVIGPMTLASAGTYRCYGSLRHSPYKWSAPSDPVDIVITGLSKKPSLSAQGCPVVRSEENVTLVCSSESAFDQFHLLREGQNLGCPLAGGWSPHGALQAELRLGPGTPAHSGVYRCYGSFTHSPYSWSDSSDPLFLSVTGSTTSTCQSTTDPHTTEEAPLPLEHSSTWYIVLGLVIAFTSTSIILAALVCHWFSTQNHVAIMEGEPNEDRTVNSEDPAAEDVIYAHLNHGTVSKRLFTPAPLSHMHPFTEPIIYE</sequence>
<evidence type="ECO:0000313" key="6">
    <source>
        <dbReference type="Ensembl" id="ENSBTAP00000030926.6"/>
    </source>
</evidence>